<feature type="binding site" evidence="6">
    <location>
        <position position="222"/>
    </location>
    <ligand>
        <name>substrate</name>
    </ligand>
</feature>
<dbReference type="GO" id="GO:0050661">
    <property type="term" value="F:NADP binding"/>
    <property type="evidence" value="ECO:0007669"/>
    <property type="project" value="UniProtKB-UniRule"/>
</dbReference>
<protein>
    <recommendedName>
        <fullName evidence="6">Glucose-6-phosphate 1-dehydrogenase</fullName>
        <shortName evidence="6">G6PD</shortName>
        <ecNumber evidence="6">1.1.1.49</ecNumber>
    </recommendedName>
</protein>
<dbReference type="InterPro" id="IPR022674">
    <property type="entry name" value="G6P_DH_NAD-bd"/>
</dbReference>
<comment type="pathway">
    <text evidence="1 6">Carbohydrate degradation; pentose phosphate pathway; D-ribulose 5-phosphate from D-glucose 6-phosphate (oxidative stage): step 1/3.</text>
</comment>
<comment type="caution">
    <text evidence="6">Lacks conserved residue(s) required for the propagation of feature annotation.</text>
</comment>
<evidence type="ECO:0000256" key="2">
    <source>
        <dbReference type="ARBA" id="ARBA00022526"/>
    </source>
</evidence>
<dbReference type="GO" id="GO:0005829">
    <property type="term" value="C:cytosol"/>
    <property type="evidence" value="ECO:0007669"/>
    <property type="project" value="TreeGrafter"/>
</dbReference>
<evidence type="ECO:0000313" key="10">
    <source>
        <dbReference type="Proteomes" id="UP000324973"/>
    </source>
</evidence>
<accession>A0A5D4XG86</accession>
<dbReference type="PANTHER" id="PTHR23429:SF0">
    <property type="entry name" value="GLUCOSE-6-PHOSPHATE 1-DEHYDROGENASE"/>
    <property type="match status" value="1"/>
</dbReference>
<dbReference type="EC" id="1.1.1.49" evidence="6"/>
<evidence type="ECO:0000256" key="6">
    <source>
        <dbReference type="HAMAP-Rule" id="MF_00966"/>
    </source>
</evidence>
<dbReference type="Pfam" id="PF02781">
    <property type="entry name" value="G6PD_C"/>
    <property type="match status" value="1"/>
</dbReference>
<name>A0A5D4XG86_9GAMM</name>
<dbReference type="PIRSF" id="PIRSF000110">
    <property type="entry name" value="G6PD"/>
    <property type="match status" value="1"/>
</dbReference>
<gene>
    <name evidence="6 9" type="primary">zwf</name>
    <name evidence="9" type="ORF">FZO89_15715</name>
</gene>
<dbReference type="EMBL" id="VTFT01000002">
    <property type="protein sequence ID" value="TYT23676.1"/>
    <property type="molecule type" value="Genomic_DNA"/>
</dbReference>
<dbReference type="InterPro" id="IPR001282">
    <property type="entry name" value="G6P_DH"/>
</dbReference>
<feature type="binding site" evidence="6">
    <location>
        <position position="203"/>
    </location>
    <ligand>
        <name>substrate</name>
    </ligand>
</feature>
<comment type="function">
    <text evidence="6">Catalyzes the oxidation of glucose 6-phosphate to 6-phosphogluconolactone.</text>
</comment>
<feature type="binding site" evidence="6">
    <location>
        <position position="169"/>
    </location>
    <ligand>
        <name>substrate</name>
    </ligand>
</feature>
<comment type="catalytic activity">
    <reaction evidence="6">
        <text>D-glucose 6-phosphate + NADP(+) = 6-phospho-D-glucono-1,5-lactone + NADPH + H(+)</text>
        <dbReference type="Rhea" id="RHEA:15841"/>
        <dbReference type="ChEBI" id="CHEBI:15378"/>
        <dbReference type="ChEBI" id="CHEBI:57783"/>
        <dbReference type="ChEBI" id="CHEBI:57955"/>
        <dbReference type="ChEBI" id="CHEBI:58349"/>
        <dbReference type="ChEBI" id="CHEBI:61548"/>
        <dbReference type="EC" id="1.1.1.49"/>
    </reaction>
</comment>
<reference evidence="9 10" key="1">
    <citation type="submission" date="2019-08" db="EMBL/GenBank/DDBJ databases">
        <title>Luteimonas viscosus sp. nov., isolated from soil of a sunflower field.</title>
        <authorList>
            <person name="Jianli Z."/>
            <person name="Ying Z."/>
        </authorList>
    </citation>
    <scope>NUCLEOTIDE SEQUENCE [LARGE SCALE GENOMIC DNA]</scope>
    <source>
        <strain evidence="9 10">XBU10</strain>
    </source>
</reference>
<evidence type="ECO:0000256" key="3">
    <source>
        <dbReference type="ARBA" id="ARBA00022857"/>
    </source>
</evidence>
<organism evidence="9 10">
    <name type="scientific">Luteimonas viscosa</name>
    <dbReference type="NCBI Taxonomy" id="1132694"/>
    <lineage>
        <taxon>Bacteria</taxon>
        <taxon>Pseudomonadati</taxon>
        <taxon>Pseudomonadota</taxon>
        <taxon>Gammaproteobacteria</taxon>
        <taxon>Lysobacterales</taxon>
        <taxon>Lysobacteraceae</taxon>
        <taxon>Luteimonas</taxon>
    </lineage>
</organism>
<dbReference type="SUPFAM" id="SSF51735">
    <property type="entry name" value="NAD(P)-binding Rossmann-fold domains"/>
    <property type="match status" value="1"/>
</dbReference>
<dbReference type="PANTHER" id="PTHR23429">
    <property type="entry name" value="GLUCOSE-6-PHOSPHATE 1-DEHYDROGENASE G6PD"/>
    <property type="match status" value="1"/>
</dbReference>
<feature type="domain" description="Glucose-6-phosphate dehydrogenase C-terminal" evidence="8">
    <location>
        <begin position="176"/>
        <end position="462"/>
    </location>
</feature>
<dbReference type="SUPFAM" id="SSF55347">
    <property type="entry name" value="Glyceraldehyde-3-phosphate dehydrogenase-like, C-terminal domain"/>
    <property type="match status" value="1"/>
</dbReference>
<evidence type="ECO:0000256" key="1">
    <source>
        <dbReference type="ARBA" id="ARBA00004937"/>
    </source>
</evidence>
<keyword evidence="4 6" id="KW-0560">Oxidoreductase</keyword>
<dbReference type="GO" id="GO:0006006">
    <property type="term" value="P:glucose metabolic process"/>
    <property type="evidence" value="ECO:0007669"/>
    <property type="project" value="UniProtKB-KW"/>
</dbReference>
<dbReference type="GO" id="GO:0004345">
    <property type="term" value="F:glucose-6-phosphate dehydrogenase activity"/>
    <property type="evidence" value="ECO:0007669"/>
    <property type="project" value="UniProtKB-UniRule"/>
</dbReference>
<comment type="caution">
    <text evidence="9">The sequence shown here is derived from an EMBL/GenBank/DDBJ whole genome shotgun (WGS) entry which is preliminary data.</text>
</comment>
<dbReference type="RefSeq" id="WP_149104372.1">
    <property type="nucleotide sequence ID" value="NZ_VTFT01000002.1"/>
</dbReference>
<feature type="binding site" evidence="6">
    <location>
        <position position="135"/>
    </location>
    <ligand>
        <name>NADP(+)</name>
        <dbReference type="ChEBI" id="CHEBI:58349"/>
    </ligand>
</feature>
<dbReference type="InterPro" id="IPR036291">
    <property type="entry name" value="NAD(P)-bd_dom_sf"/>
</dbReference>
<evidence type="ECO:0000313" key="9">
    <source>
        <dbReference type="EMBL" id="TYT23676.1"/>
    </source>
</evidence>
<evidence type="ECO:0000259" key="8">
    <source>
        <dbReference type="Pfam" id="PF02781"/>
    </source>
</evidence>
<keyword evidence="5 6" id="KW-0119">Carbohydrate metabolism</keyword>
<keyword evidence="10" id="KW-1185">Reference proteome</keyword>
<dbReference type="Gene3D" id="3.40.50.720">
    <property type="entry name" value="NAD(P)-binding Rossmann-like Domain"/>
    <property type="match status" value="1"/>
</dbReference>
<dbReference type="NCBIfam" id="TIGR00871">
    <property type="entry name" value="zwf"/>
    <property type="match status" value="1"/>
</dbReference>
<evidence type="ECO:0000256" key="5">
    <source>
        <dbReference type="ARBA" id="ARBA00023277"/>
    </source>
</evidence>
<evidence type="ECO:0000256" key="4">
    <source>
        <dbReference type="ARBA" id="ARBA00023002"/>
    </source>
</evidence>
<dbReference type="AlphaFoldDB" id="A0A5D4XG86"/>
<dbReference type="GO" id="GO:0009051">
    <property type="term" value="P:pentose-phosphate shunt, oxidative branch"/>
    <property type="evidence" value="ECO:0007669"/>
    <property type="project" value="TreeGrafter"/>
</dbReference>
<dbReference type="UniPathway" id="UPA00115">
    <property type="reaction ID" value="UER00408"/>
</dbReference>
<dbReference type="PRINTS" id="PR00079">
    <property type="entry name" value="G6PDHDRGNASE"/>
</dbReference>
<feature type="domain" description="Glucose-6-phosphate dehydrogenase NAD-binding" evidence="7">
    <location>
        <begin position="7"/>
        <end position="174"/>
    </location>
</feature>
<feature type="active site" description="Proton acceptor" evidence="6">
    <location>
        <position position="227"/>
    </location>
</feature>
<dbReference type="OrthoDB" id="9802739at2"/>
<feature type="binding site" evidence="6">
    <location>
        <position position="321"/>
    </location>
    <ligand>
        <name>substrate</name>
    </ligand>
</feature>
<feature type="binding site" evidence="6">
    <location>
        <position position="43"/>
    </location>
    <ligand>
        <name>NADP(+)</name>
        <dbReference type="ChEBI" id="CHEBI:58349"/>
    </ligand>
</feature>
<comment type="similarity">
    <text evidence="6">Belongs to the glucose-6-phosphate dehydrogenase family.</text>
</comment>
<sequence>MHDSLLLFGATGDLAQRYLFPSLLHLLRDRLLPDGFRVVAIGRTEHDDDGFRAWLRERIADGDARNGALDDLLGRIHYHPLNLNDIDGMAATLSRYADRPAVSYLSTPPNLFESACLGLKAAGLLEPPSRLVLEKPIGHDLPSAREIDATLKSALDESRIFRIDHYLGKAPVQNLLALRFGNTLLEAVWDNRCIESVDILVAETAGVDGREGYYADYGALRDMVQNHMLQLLALVAMEPPAALDADSIRDEKRKVLRALRPMTAADAAADSIRGRYGAGVVEGSAVKGFTADSAVETFVGLRAWIDNWRWAGVPFRLATGKRLPSRTTEVLVNFKPVTHWVFDRPDSKHATPNRLRMRLQPEETIELGLMGSLAAPEWGATELMPMSLDMAMLPPKRRIAYERLMIDALKGDQTLFVRDDEVEAQWRWIDSISAAWAQAGTAVQEYPAGSWGPAAATAFLPRTVHGPAGRRG</sequence>
<dbReference type="Gene3D" id="3.30.360.10">
    <property type="entry name" value="Dihydrodipicolinate Reductase, domain 2"/>
    <property type="match status" value="1"/>
</dbReference>
<dbReference type="HAMAP" id="MF_00966">
    <property type="entry name" value="G6PD"/>
    <property type="match status" value="1"/>
</dbReference>
<dbReference type="Proteomes" id="UP000324973">
    <property type="component" value="Unassembled WGS sequence"/>
</dbReference>
<dbReference type="Pfam" id="PF00479">
    <property type="entry name" value="G6PD_N"/>
    <property type="match status" value="1"/>
</dbReference>
<proteinExistence type="inferred from homology"/>
<evidence type="ECO:0000259" key="7">
    <source>
        <dbReference type="Pfam" id="PF00479"/>
    </source>
</evidence>
<dbReference type="InterPro" id="IPR022675">
    <property type="entry name" value="G6P_DH_C"/>
</dbReference>
<keyword evidence="2 6" id="KW-0313">Glucose metabolism</keyword>
<keyword evidence="3 6" id="KW-0521">NADP</keyword>
<feature type="binding site" evidence="6">
    <location>
        <position position="165"/>
    </location>
    <ligand>
        <name>substrate</name>
    </ligand>
</feature>